<dbReference type="AlphaFoldDB" id="A0A7J8C2X1"/>
<keyword evidence="3" id="KW-1185">Reference proteome</keyword>
<name>A0A7J8C2X1_ROUAE</name>
<protein>
    <submittedName>
        <fullName evidence="2">Uncharacterized protein</fullName>
    </submittedName>
</protein>
<feature type="region of interest" description="Disordered" evidence="1">
    <location>
        <begin position="1"/>
        <end position="97"/>
    </location>
</feature>
<dbReference type="Proteomes" id="UP000593571">
    <property type="component" value="Unassembled WGS sequence"/>
</dbReference>
<proteinExistence type="predicted"/>
<accession>A0A7J8C2X1</accession>
<reference evidence="2 3" key="1">
    <citation type="journal article" date="2020" name="Nature">
        <title>Six reference-quality genomes reveal evolution of bat adaptations.</title>
        <authorList>
            <person name="Jebb D."/>
            <person name="Huang Z."/>
            <person name="Pippel M."/>
            <person name="Hughes G.M."/>
            <person name="Lavrichenko K."/>
            <person name="Devanna P."/>
            <person name="Winkler S."/>
            <person name="Jermiin L.S."/>
            <person name="Skirmuntt E.C."/>
            <person name="Katzourakis A."/>
            <person name="Burkitt-Gray L."/>
            <person name="Ray D.A."/>
            <person name="Sullivan K.A.M."/>
            <person name="Roscito J.G."/>
            <person name="Kirilenko B.M."/>
            <person name="Davalos L.M."/>
            <person name="Corthals A.P."/>
            <person name="Power M.L."/>
            <person name="Jones G."/>
            <person name="Ransome R.D."/>
            <person name="Dechmann D.K.N."/>
            <person name="Locatelli A.G."/>
            <person name="Puechmaille S.J."/>
            <person name="Fedrigo O."/>
            <person name="Jarvis E.D."/>
            <person name="Hiller M."/>
            <person name="Vernes S.C."/>
            <person name="Myers E.W."/>
            <person name="Teeling E.C."/>
        </authorList>
    </citation>
    <scope>NUCLEOTIDE SEQUENCE [LARGE SCALE GENOMIC DNA]</scope>
    <source>
        <strain evidence="2">MRouAeg1</strain>
        <tissue evidence="2">Muscle</tissue>
    </source>
</reference>
<comment type="caution">
    <text evidence="2">The sequence shown here is derived from an EMBL/GenBank/DDBJ whole genome shotgun (WGS) entry which is preliminary data.</text>
</comment>
<evidence type="ECO:0000313" key="2">
    <source>
        <dbReference type="EMBL" id="KAF6405169.1"/>
    </source>
</evidence>
<evidence type="ECO:0000256" key="1">
    <source>
        <dbReference type="SAM" id="MobiDB-lite"/>
    </source>
</evidence>
<gene>
    <name evidence="2" type="ORF">HJG63_009478</name>
</gene>
<dbReference type="EMBL" id="JACASE010000015">
    <property type="protein sequence ID" value="KAF6405169.1"/>
    <property type="molecule type" value="Genomic_DNA"/>
</dbReference>
<feature type="compositionally biased region" description="Basic and acidic residues" evidence="1">
    <location>
        <begin position="60"/>
        <end position="76"/>
    </location>
</feature>
<organism evidence="2 3">
    <name type="scientific">Rousettus aegyptiacus</name>
    <name type="common">Egyptian fruit bat</name>
    <name type="synonym">Pteropus aegyptiacus</name>
    <dbReference type="NCBI Taxonomy" id="9407"/>
    <lineage>
        <taxon>Eukaryota</taxon>
        <taxon>Metazoa</taxon>
        <taxon>Chordata</taxon>
        <taxon>Craniata</taxon>
        <taxon>Vertebrata</taxon>
        <taxon>Euteleostomi</taxon>
        <taxon>Mammalia</taxon>
        <taxon>Eutheria</taxon>
        <taxon>Laurasiatheria</taxon>
        <taxon>Chiroptera</taxon>
        <taxon>Yinpterochiroptera</taxon>
        <taxon>Pteropodoidea</taxon>
        <taxon>Pteropodidae</taxon>
        <taxon>Rousettinae</taxon>
        <taxon>Rousettus</taxon>
    </lineage>
</organism>
<evidence type="ECO:0000313" key="3">
    <source>
        <dbReference type="Proteomes" id="UP000593571"/>
    </source>
</evidence>
<sequence length="159" mass="16858">MGLPGLRLGRRRGGDPACHGGLRAEGDPRRRGGSLAAFQTCRVTRKAEDPSGVLLGGSSEEGHGRDRKSTEGDAAEKGPTTAAECPGMNLESAQSQARMLRIHLSEAPTGPDSEAQAEAAWGRRLLSERMVPLGPGTGGTSLGGRLVHRWLRGRRRTAW</sequence>